<dbReference type="RefSeq" id="WP_274676396.1">
    <property type="nucleotide sequence ID" value="NZ_JAKNAX010000170.1"/>
</dbReference>
<organism evidence="1 2">
    <name type="scientific">Vibrio aestuarianus</name>
    <dbReference type="NCBI Taxonomy" id="28171"/>
    <lineage>
        <taxon>Bacteria</taxon>
        <taxon>Pseudomonadati</taxon>
        <taxon>Pseudomonadota</taxon>
        <taxon>Gammaproteobacteria</taxon>
        <taxon>Vibrionales</taxon>
        <taxon>Vibrionaceae</taxon>
        <taxon>Vibrio</taxon>
    </lineage>
</organism>
<name>A0A9X4FHW9_9VIBR</name>
<comment type="caution">
    <text evidence="1">The sequence shown here is derived from an EMBL/GenBank/DDBJ whole genome shotgun (WGS) entry which is preliminary data.</text>
</comment>
<proteinExistence type="predicted"/>
<dbReference type="Proteomes" id="UP001140978">
    <property type="component" value="Unassembled WGS sequence"/>
</dbReference>
<gene>
    <name evidence="1" type="ORF">L9X51_19280</name>
</gene>
<protein>
    <submittedName>
        <fullName evidence="1">Uncharacterized protein</fullName>
    </submittedName>
</protein>
<sequence length="58" mass="6556">MKNKRPQKNSVQVELTPEECNEINDAMDTIRAFGGKVTVNKFIRHSAIQKAKKVNENG</sequence>
<accession>A0A9X4FHW9</accession>
<dbReference type="EMBL" id="JAKNAX010000170">
    <property type="protein sequence ID" value="MDE1348501.1"/>
    <property type="molecule type" value="Genomic_DNA"/>
</dbReference>
<evidence type="ECO:0000313" key="2">
    <source>
        <dbReference type="Proteomes" id="UP001140978"/>
    </source>
</evidence>
<evidence type="ECO:0000313" key="1">
    <source>
        <dbReference type="EMBL" id="MDE1348501.1"/>
    </source>
</evidence>
<reference evidence="1" key="1">
    <citation type="submission" date="2022-02" db="EMBL/GenBank/DDBJ databases">
        <title>Emergence and expansion in Europe of a Vibrio aestuarianus clonal complex pathogenic for oysters.</title>
        <authorList>
            <person name="Mesnil A."/>
            <person name="Travers M.-A."/>
        </authorList>
    </citation>
    <scope>NUCLEOTIDE SEQUENCE</scope>
    <source>
        <strain evidence="1">19_064_15T1</strain>
    </source>
</reference>
<dbReference type="AlphaFoldDB" id="A0A9X4FHW9"/>